<accession>A0A5C8HRC4</accession>
<organism evidence="2 3">
    <name type="scientific">Microbacterium mitrae</name>
    <dbReference type="NCBI Taxonomy" id="664640"/>
    <lineage>
        <taxon>Bacteria</taxon>
        <taxon>Bacillati</taxon>
        <taxon>Actinomycetota</taxon>
        <taxon>Actinomycetes</taxon>
        <taxon>Micrococcales</taxon>
        <taxon>Microbacteriaceae</taxon>
        <taxon>Microbacterium</taxon>
    </lineage>
</organism>
<evidence type="ECO:0000313" key="3">
    <source>
        <dbReference type="Proteomes" id="UP000321196"/>
    </source>
</evidence>
<dbReference type="InterPro" id="IPR017195">
    <property type="entry name" value="ABC_thiamin-permease_prd"/>
</dbReference>
<comment type="caution">
    <text evidence="2">The sequence shown here is derived from an EMBL/GenBank/DDBJ whole genome shotgun (WGS) entry which is preliminary data.</text>
</comment>
<name>A0A5C8HRC4_9MICO</name>
<feature type="transmembrane region" description="Helical" evidence="1">
    <location>
        <begin position="64"/>
        <end position="82"/>
    </location>
</feature>
<sequence>MTTRSPLSTRILLICAAIAVGTGIISAFAGYLTIPVVASMPILYGLVLSMHLLPGIVAQEMLRAPWVALITHLLAALVALPLSPQWFLSYLGAVVIMGGVQEGWTAIGRYRKWTTKYMLTGGAILGLLLGLTAGLGIGINKFGVPLALLSVGVYVAGAMLWTYVGILIGRSMRKAGLARTLS</sequence>
<reference evidence="2 3" key="1">
    <citation type="submission" date="2019-08" db="EMBL/GenBank/DDBJ databases">
        <authorList>
            <person name="Dong K."/>
        </authorList>
    </citation>
    <scope>NUCLEOTIDE SEQUENCE [LARGE SCALE GENOMIC DNA]</scope>
    <source>
        <strain evidence="2 3">M4-8</strain>
    </source>
</reference>
<dbReference type="EMBL" id="VRSW01000001">
    <property type="protein sequence ID" value="TXK06564.1"/>
    <property type="molecule type" value="Genomic_DNA"/>
</dbReference>
<dbReference type="OrthoDB" id="3292509at2"/>
<keyword evidence="3" id="KW-1185">Reference proteome</keyword>
<keyword evidence="1" id="KW-0472">Membrane</keyword>
<proteinExistence type="predicted"/>
<keyword evidence="1" id="KW-0812">Transmembrane</keyword>
<protein>
    <submittedName>
        <fullName evidence="2">Acyl esterase</fullName>
    </submittedName>
</protein>
<keyword evidence="1" id="KW-1133">Transmembrane helix</keyword>
<dbReference type="RefSeq" id="WP_147825369.1">
    <property type="nucleotide sequence ID" value="NZ_BAAARG010000001.1"/>
</dbReference>
<feature type="transmembrane region" description="Helical" evidence="1">
    <location>
        <begin position="88"/>
        <end position="107"/>
    </location>
</feature>
<dbReference type="AlphaFoldDB" id="A0A5C8HRC4"/>
<feature type="transmembrane region" description="Helical" evidence="1">
    <location>
        <begin position="12"/>
        <end position="32"/>
    </location>
</feature>
<dbReference type="Pfam" id="PF09819">
    <property type="entry name" value="ABC_cobalt"/>
    <property type="match status" value="1"/>
</dbReference>
<dbReference type="Proteomes" id="UP000321196">
    <property type="component" value="Unassembled WGS sequence"/>
</dbReference>
<evidence type="ECO:0000256" key="1">
    <source>
        <dbReference type="SAM" id="Phobius"/>
    </source>
</evidence>
<evidence type="ECO:0000313" key="2">
    <source>
        <dbReference type="EMBL" id="TXK06564.1"/>
    </source>
</evidence>
<feature type="transmembrane region" description="Helical" evidence="1">
    <location>
        <begin position="38"/>
        <end position="57"/>
    </location>
</feature>
<gene>
    <name evidence="2" type="ORF">FVP60_06370</name>
</gene>
<feature type="transmembrane region" description="Helical" evidence="1">
    <location>
        <begin position="145"/>
        <end position="169"/>
    </location>
</feature>
<feature type="transmembrane region" description="Helical" evidence="1">
    <location>
        <begin position="119"/>
        <end position="139"/>
    </location>
</feature>